<dbReference type="Pfam" id="PF02113">
    <property type="entry name" value="Peptidase_S13"/>
    <property type="match status" value="1"/>
</dbReference>
<gene>
    <name evidence="3" type="ORF">LX70_03719</name>
</gene>
<dbReference type="PANTHER" id="PTHR30023:SF0">
    <property type="entry name" value="PENICILLIN-SENSITIVE CARBOXYPEPTIDASE A"/>
    <property type="match status" value="1"/>
</dbReference>
<dbReference type="OrthoDB" id="5372081at2"/>
<dbReference type="PRINTS" id="PR00922">
    <property type="entry name" value="DADACBPTASE3"/>
</dbReference>
<comment type="similarity">
    <text evidence="1">Belongs to the peptidase S13 family.</text>
</comment>
<evidence type="ECO:0000313" key="3">
    <source>
        <dbReference type="EMBL" id="PQV55201.1"/>
    </source>
</evidence>
<reference evidence="3 4" key="1">
    <citation type="submission" date="2018-02" db="EMBL/GenBank/DDBJ databases">
        <title>Genomic Encyclopedia of Archaeal and Bacterial Type Strains, Phase II (KMG-II): from individual species to whole genera.</title>
        <authorList>
            <person name="Goeker M."/>
        </authorList>
    </citation>
    <scope>NUCLEOTIDE SEQUENCE [LARGE SCALE GENOMIC DNA]</scope>
    <source>
        <strain evidence="3 4">DSM 18921</strain>
    </source>
</reference>
<dbReference type="NCBIfam" id="TIGR00666">
    <property type="entry name" value="PBP4"/>
    <property type="match status" value="1"/>
</dbReference>
<dbReference type="PANTHER" id="PTHR30023">
    <property type="entry name" value="D-ALANYL-D-ALANINE CARBOXYPEPTIDASE"/>
    <property type="match status" value="1"/>
</dbReference>
<keyword evidence="3" id="KW-0121">Carboxypeptidase</keyword>
<dbReference type="GO" id="GO:0004185">
    <property type="term" value="F:serine-type carboxypeptidase activity"/>
    <property type="evidence" value="ECO:0007669"/>
    <property type="project" value="InterPro"/>
</dbReference>
<evidence type="ECO:0000313" key="4">
    <source>
        <dbReference type="Proteomes" id="UP000238338"/>
    </source>
</evidence>
<dbReference type="InterPro" id="IPR012338">
    <property type="entry name" value="Beta-lactam/transpept-like"/>
</dbReference>
<dbReference type="GO" id="GO:0006508">
    <property type="term" value="P:proteolysis"/>
    <property type="evidence" value="ECO:0007669"/>
    <property type="project" value="InterPro"/>
</dbReference>
<evidence type="ECO:0000256" key="2">
    <source>
        <dbReference type="ARBA" id="ARBA00022801"/>
    </source>
</evidence>
<dbReference type="RefSeq" id="WP_105516264.1">
    <property type="nucleotide sequence ID" value="NZ_PVEP01000011.1"/>
</dbReference>
<comment type="caution">
    <text evidence="3">The sequence shown here is derived from an EMBL/GenBank/DDBJ whole genome shotgun (WGS) entry which is preliminary data.</text>
</comment>
<dbReference type="Gene3D" id="3.40.710.10">
    <property type="entry name" value="DD-peptidase/beta-lactamase superfamily"/>
    <property type="match status" value="2"/>
</dbReference>
<accession>A0A2S8S321</accession>
<dbReference type="EMBL" id="PVEP01000011">
    <property type="protein sequence ID" value="PQV55201.1"/>
    <property type="molecule type" value="Genomic_DNA"/>
</dbReference>
<proteinExistence type="inferred from homology"/>
<evidence type="ECO:0000256" key="1">
    <source>
        <dbReference type="ARBA" id="ARBA00006096"/>
    </source>
</evidence>
<keyword evidence="4" id="KW-1185">Reference proteome</keyword>
<dbReference type="GO" id="GO:0000270">
    <property type="term" value="P:peptidoglycan metabolic process"/>
    <property type="evidence" value="ECO:0007669"/>
    <property type="project" value="TreeGrafter"/>
</dbReference>
<protein>
    <submittedName>
        <fullName evidence="3">D-alanyl-D-alanine carboxypeptidase/D-alanyl-D-alanine-endopeptidase (Penicillin-binding protein 4)</fullName>
    </submittedName>
</protein>
<keyword evidence="3" id="KW-0645">Protease</keyword>
<sequence>MAGLTRRGVLGGLISATAGPVLANAPLRSLMPPARPVQVAGGTVAAAADLIRAAQLGGEVAYVVADAATGQLLEARKPDLAMPPASTAKVITSLYALDHLGAGYRFATRLIATGPVAGGIVQGDLVLAGGGDPTLNTDDLGDMAAALARAGVRGVSGRFLVWAGALPYIDAIDETQPVWLGYNPAVSGLNLNFNRVNFVWKRTSKGYEVGMDARAERFAPKVYSARVAIAERDLPVYSYRGGKVEQWTVARAALGRGGSRWLPVRRPELYAGDVFQTLARAQGVPLPAPKPVDRLPGGTVLVSHASADLRAVLRDMMKYSNNMTAEAVGMAASLRAGVTNHVRSGRAMSDWAAAACGAAHLRVVDHSGLAGASRVAAEDMVRLLTRLGPQAGLRGLMKPIPMRDANGKKIAGSPIRVEAKTGTLNFISTLAGYASAPGGREMAFAIFTGDVARRDAVPDSQKERPPGVGAWVKRSKWLQQQLIERWSAVYGG</sequence>
<dbReference type="SUPFAM" id="SSF56601">
    <property type="entry name" value="beta-lactamase/transpeptidase-like"/>
    <property type="match status" value="1"/>
</dbReference>
<keyword evidence="2" id="KW-0378">Hydrolase</keyword>
<dbReference type="Gene3D" id="3.50.80.20">
    <property type="entry name" value="D-Ala-D-Ala carboxypeptidase C, peptidase S13"/>
    <property type="match status" value="1"/>
</dbReference>
<dbReference type="Proteomes" id="UP000238338">
    <property type="component" value="Unassembled WGS sequence"/>
</dbReference>
<dbReference type="InterPro" id="IPR000667">
    <property type="entry name" value="Peptidase_S13"/>
</dbReference>
<name>A0A2S8S321_9RHOB</name>
<dbReference type="AlphaFoldDB" id="A0A2S8S321"/>
<organism evidence="3 4">
    <name type="scientific">Albidovulum denitrificans</name>
    <dbReference type="NCBI Taxonomy" id="404881"/>
    <lineage>
        <taxon>Bacteria</taxon>
        <taxon>Pseudomonadati</taxon>
        <taxon>Pseudomonadota</taxon>
        <taxon>Alphaproteobacteria</taxon>
        <taxon>Rhodobacterales</taxon>
        <taxon>Paracoccaceae</taxon>
        <taxon>Albidovulum</taxon>
    </lineage>
</organism>